<keyword evidence="3 6" id="KW-0812">Transmembrane</keyword>
<name>A0ABT7SPN9_9GAMM</name>
<dbReference type="RefSeq" id="WP_289410629.1">
    <property type="nucleotide sequence ID" value="NZ_JAUCDY010000006.1"/>
</dbReference>
<evidence type="ECO:0000313" key="7">
    <source>
        <dbReference type="EMBL" id="MDM7857974.1"/>
    </source>
</evidence>
<dbReference type="PANTHER" id="PTHR21716:SF64">
    <property type="entry name" value="AI-2 TRANSPORT PROTEIN TQSA"/>
    <property type="match status" value="1"/>
</dbReference>
<evidence type="ECO:0000313" key="8">
    <source>
        <dbReference type="Proteomes" id="UP001241056"/>
    </source>
</evidence>
<evidence type="ECO:0000256" key="1">
    <source>
        <dbReference type="ARBA" id="ARBA00004141"/>
    </source>
</evidence>
<feature type="transmembrane region" description="Helical" evidence="6">
    <location>
        <begin position="304"/>
        <end position="335"/>
    </location>
</feature>
<evidence type="ECO:0000256" key="4">
    <source>
        <dbReference type="ARBA" id="ARBA00022989"/>
    </source>
</evidence>
<protein>
    <submittedName>
        <fullName evidence="7">AI-2E family transporter</fullName>
    </submittedName>
</protein>
<feature type="transmembrane region" description="Helical" evidence="6">
    <location>
        <begin position="209"/>
        <end position="226"/>
    </location>
</feature>
<keyword evidence="8" id="KW-1185">Reference proteome</keyword>
<sequence length="357" mass="39661">MQSLKYFYLCLACIAFLLLCYVLLPVLTPFLVSALIAYASNPLVVWLQRWFSRAWAVTLVFCFTLSLLLVFLLILIPVAGQQMLYLYELMPQFIGWLQSQVLPRVQEAFNLDEDVWHADKLKSMLLVHIDKAPSLASVLMTKLSSSGAVFFSWLANLLLIPVVTFYLLIDWLAIIKRLRLLVPRRFESIINTLACECHEVLGAFIHGQLLVMLSLGVIYTLGLSALGLELALIVGVIAAFASLVPNLGFIVGLVLALLAGLFQFGLNYYVLSGIALVFIGGRLLESMFLTQALVGDRLGLHPVTVMFALLVGSQLLGFTGVLLALPVAAILMVLLRHLYAYYIKSRFYQHSESEAAD</sequence>
<organism evidence="7 8">
    <name type="scientific">Thiopseudomonas acetoxidans</name>
    <dbReference type="NCBI Taxonomy" id="3041622"/>
    <lineage>
        <taxon>Bacteria</taxon>
        <taxon>Pseudomonadati</taxon>
        <taxon>Pseudomonadota</taxon>
        <taxon>Gammaproteobacteria</taxon>
        <taxon>Pseudomonadales</taxon>
        <taxon>Pseudomonadaceae</taxon>
        <taxon>Thiopseudomonas</taxon>
    </lineage>
</organism>
<comment type="caution">
    <text evidence="7">The sequence shown here is derived from an EMBL/GenBank/DDBJ whole genome shotgun (WGS) entry which is preliminary data.</text>
</comment>
<dbReference type="InterPro" id="IPR002549">
    <property type="entry name" value="AI-2E-like"/>
</dbReference>
<dbReference type="PANTHER" id="PTHR21716">
    <property type="entry name" value="TRANSMEMBRANE PROTEIN"/>
    <property type="match status" value="1"/>
</dbReference>
<accession>A0ABT7SPN9</accession>
<feature type="transmembrane region" description="Helical" evidence="6">
    <location>
        <begin position="7"/>
        <end position="24"/>
    </location>
</feature>
<comment type="subcellular location">
    <subcellularLocation>
        <location evidence="1">Membrane</location>
        <topology evidence="1">Multi-pass membrane protein</topology>
    </subcellularLocation>
</comment>
<feature type="transmembrane region" description="Helical" evidence="6">
    <location>
        <begin position="30"/>
        <end position="47"/>
    </location>
</feature>
<dbReference type="Proteomes" id="UP001241056">
    <property type="component" value="Unassembled WGS sequence"/>
</dbReference>
<evidence type="ECO:0000256" key="5">
    <source>
        <dbReference type="ARBA" id="ARBA00023136"/>
    </source>
</evidence>
<dbReference type="EMBL" id="JAUCDY010000006">
    <property type="protein sequence ID" value="MDM7857974.1"/>
    <property type="molecule type" value="Genomic_DNA"/>
</dbReference>
<evidence type="ECO:0000256" key="2">
    <source>
        <dbReference type="ARBA" id="ARBA00009773"/>
    </source>
</evidence>
<feature type="transmembrane region" description="Helical" evidence="6">
    <location>
        <begin position="266"/>
        <end position="284"/>
    </location>
</feature>
<keyword evidence="5 6" id="KW-0472">Membrane</keyword>
<evidence type="ECO:0000256" key="6">
    <source>
        <dbReference type="SAM" id="Phobius"/>
    </source>
</evidence>
<reference evidence="7 8" key="1">
    <citation type="submission" date="2023-06" db="EMBL/GenBank/DDBJ databases">
        <title>Thiopseudomonas sp. CY1220 draft genome sequence.</title>
        <authorList>
            <person name="Zhao G."/>
            <person name="An M."/>
        </authorList>
    </citation>
    <scope>NUCLEOTIDE SEQUENCE [LARGE SCALE GENOMIC DNA]</scope>
    <source>
        <strain evidence="7 8">CY1220</strain>
    </source>
</reference>
<dbReference type="Pfam" id="PF01594">
    <property type="entry name" value="AI-2E_transport"/>
    <property type="match status" value="1"/>
</dbReference>
<comment type="similarity">
    <text evidence="2">Belongs to the autoinducer-2 exporter (AI-2E) (TC 2.A.86) family.</text>
</comment>
<proteinExistence type="inferred from homology"/>
<feature type="transmembrane region" description="Helical" evidence="6">
    <location>
        <begin position="54"/>
        <end position="80"/>
    </location>
</feature>
<keyword evidence="4 6" id="KW-1133">Transmembrane helix</keyword>
<feature type="transmembrane region" description="Helical" evidence="6">
    <location>
        <begin position="232"/>
        <end position="259"/>
    </location>
</feature>
<feature type="transmembrane region" description="Helical" evidence="6">
    <location>
        <begin position="150"/>
        <end position="175"/>
    </location>
</feature>
<evidence type="ECO:0000256" key="3">
    <source>
        <dbReference type="ARBA" id="ARBA00022692"/>
    </source>
</evidence>
<gene>
    <name evidence="7" type="ORF">QEZ41_06750</name>
</gene>